<dbReference type="PANTHER" id="PTHR46585">
    <property type="entry name" value="INTEGRASE CORE DOMAIN CONTAINING PROTEIN"/>
    <property type="match status" value="1"/>
</dbReference>
<keyword evidence="2" id="KW-0548">Nucleotidyltransferase</keyword>
<dbReference type="InterPro" id="IPR036397">
    <property type="entry name" value="RNaseH_sf"/>
</dbReference>
<dbReference type="OrthoDB" id="6621683at2759"/>
<feature type="domain" description="Integrase catalytic" evidence="1">
    <location>
        <begin position="1"/>
        <end position="144"/>
    </location>
</feature>
<dbReference type="InterPro" id="IPR001584">
    <property type="entry name" value="Integrase_cat-core"/>
</dbReference>
<protein>
    <submittedName>
        <fullName evidence="2">FOG: Transposon-encoded proteins with TYA, reverse transcriptase, integrase domains in various combinations</fullName>
    </submittedName>
</protein>
<dbReference type="GO" id="GO:0003676">
    <property type="term" value="F:nucleic acid binding"/>
    <property type="evidence" value="ECO:0007669"/>
    <property type="project" value="InterPro"/>
</dbReference>
<dbReference type="RefSeq" id="XP_024580547.1">
    <property type="nucleotide sequence ID" value="XM_024730252.1"/>
</dbReference>
<dbReference type="SUPFAM" id="SSF53098">
    <property type="entry name" value="Ribonuclease H-like"/>
    <property type="match status" value="1"/>
</dbReference>
<evidence type="ECO:0000259" key="1">
    <source>
        <dbReference type="PROSITE" id="PS50994"/>
    </source>
</evidence>
<organism evidence="2 3">
    <name type="scientific">Plasmopara halstedii</name>
    <name type="common">Downy mildew of sunflower</name>
    <dbReference type="NCBI Taxonomy" id="4781"/>
    <lineage>
        <taxon>Eukaryota</taxon>
        <taxon>Sar</taxon>
        <taxon>Stramenopiles</taxon>
        <taxon>Oomycota</taxon>
        <taxon>Peronosporomycetes</taxon>
        <taxon>Peronosporales</taxon>
        <taxon>Peronosporaceae</taxon>
        <taxon>Plasmopara</taxon>
    </lineage>
</organism>
<dbReference type="Proteomes" id="UP000054928">
    <property type="component" value="Unassembled WGS sequence"/>
</dbReference>
<accession>A0A0P1ASN9</accession>
<name>A0A0P1ASN9_PLAHL</name>
<reference evidence="3" key="1">
    <citation type="submission" date="2014-09" db="EMBL/GenBank/DDBJ databases">
        <authorList>
            <person name="Sharma Rahul"/>
            <person name="Thines Marco"/>
        </authorList>
    </citation>
    <scope>NUCLEOTIDE SEQUENCE [LARGE SCALE GENOMIC DNA]</scope>
</reference>
<dbReference type="GO" id="GO:0003964">
    <property type="term" value="F:RNA-directed DNA polymerase activity"/>
    <property type="evidence" value="ECO:0007669"/>
    <property type="project" value="UniProtKB-KW"/>
</dbReference>
<dbReference type="EMBL" id="CCYD01000810">
    <property type="protein sequence ID" value="CEG44178.1"/>
    <property type="molecule type" value="Genomic_DNA"/>
</dbReference>
<keyword evidence="3" id="KW-1185">Reference proteome</keyword>
<evidence type="ECO:0000313" key="3">
    <source>
        <dbReference type="Proteomes" id="UP000054928"/>
    </source>
</evidence>
<dbReference type="AlphaFoldDB" id="A0A0P1ASN9"/>
<dbReference type="PROSITE" id="PS50994">
    <property type="entry name" value="INTEGRASE"/>
    <property type="match status" value="1"/>
</dbReference>
<dbReference type="PANTHER" id="PTHR46585:SF1">
    <property type="entry name" value="CHROMO DOMAIN-CONTAINING PROTEIN"/>
    <property type="match status" value="1"/>
</dbReference>
<keyword evidence="2" id="KW-0808">Transferase</keyword>
<dbReference type="GeneID" id="36409491"/>
<keyword evidence="2" id="KW-0695">RNA-directed DNA polymerase</keyword>
<dbReference type="InterPro" id="IPR012337">
    <property type="entry name" value="RNaseH-like_sf"/>
</dbReference>
<dbReference type="Gene3D" id="3.30.420.10">
    <property type="entry name" value="Ribonuclease H-like superfamily/Ribonuclease H"/>
    <property type="match status" value="1"/>
</dbReference>
<proteinExistence type="predicted"/>
<dbReference type="GO" id="GO:0015074">
    <property type="term" value="P:DNA integration"/>
    <property type="evidence" value="ECO:0007669"/>
    <property type="project" value="InterPro"/>
</dbReference>
<sequence>MDLAFWKKQPILITVNINSRIGYAKLLKNKQAATVKNAIDQFITEHKVSALMSDNGYEFTNNVIERFFDKNSITHANSIPGDHTVLGKIDRFIRTIKARLTKMQDTMGFKKLTQKRLNEAISNYNDTTHSSIKATPNEMEGRVIFDEIEHNKRVVKQLQKGIPTGSIVRYRLNPKPFEKEDGLKMRIKSKNNHVLYKPVNDLKIVKAEKTDAPIENNAVFEVDKILDHKKQCTASTNI</sequence>
<evidence type="ECO:0000313" key="2">
    <source>
        <dbReference type="EMBL" id="CEG44178.1"/>
    </source>
</evidence>